<dbReference type="InterPro" id="IPR016181">
    <property type="entry name" value="Acyl_CoA_acyltransferase"/>
</dbReference>
<sequence length="166" mass="17892">MTHDGGPRLVAPTATLHDAWRAAHEEWGPGLHEDGFGLGADDDVSDRAGFATWLAALERDPGQLWWILDGAAVAGGIALRADDHPMAGRHGHVGYGIRPSFRGRGLATWALGQVLAEARSQRRESVRVVCARDNVASARVAEHHGGRLEAPDDGRVRRYVIDLAGR</sequence>
<dbReference type="CDD" id="cd04301">
    <property type="entry name" value="NAT_SF"/>
    <property type="match status" value="1"/>
</dbReference>
<dbReference type="STRING" id="1206085.SAMN05443575_1072"/>
<dbReference type="Pfam" id="PF13302">
    <property type="entry name" value="Acetyltransf_3"/>
    <property type="match status" value="1"/>
</dbReference>
<keyword evidence="2" id="KW-0808">Transferase</keyword>
<dbReference type="SUPFAM" id="SSF55729">
    <property type="entry name" value="Acyl-CoA N-acyltransferases (Nat)"/>
    <property type="match status" value="1"/>
</dbReference>
<evidence type="ECO:0000313" key="2">
    <source>
        <dbReference type="EMBL" id="SHF99383.1"/>
    </source>
</evidence>
<accession>A0A1M5G6N5</accession>
<dbReference type="PANTHER" id="PTHR39173:SF1">
    <property type="entry name" value="ACETYLTRANSFERASE"/>
    <property type="match status" value="1"/>
</dbReference>
<dbReference type="OrthoDB" id="9797989at2"/>
<dbReference type="RefSeq" id="WP_073387235.1">
    <property type="nucleotide sequence ID" value="NZ_FQVU01000002.1"/>
</dbReference>
<dbReference type="EMBL" id="FQVU01000002">
    <property type="protein sequence ID" value="SHF99383.1"/>
    <property type="molecule type" value="Genomic_DNA"/>
</dbReference>
<name>A0A1M5G6N5_9ACTN</name>
<dbReference type="PROSITE" id="PS51186">
    <property type="entry name" value="GNAT"/>
    <property type="match status" value="1"/>
</dbReference>
<dbReference type="AlphaFoldDB" id="A0A1M5G6N5"/>
<protein>
    <submittedName>
        <fullName evidence="2">Predicted acetyltransferase</fullName>
    </submittedName>
</protein>
<keyword evidence="3" id="KW-1185">Reference proteome</keyword>
<evidence type="ECO:0000313" key="3">
    <source>
        <dbReference type="Proteomes" id="UP000186132"/>
    </source>
</evidence>
<dbReference type="Proteomes" id="UP000186132">
    <property type="component" value="Unassembled WGS sequence"/>
</dbReference>
<proteinExistence type="predicted"/>
<dbReference type="Gene3D" id="3.40.630.30">
    <property type="match status" value="1"/>
</dbReference>
<dbReference type="InterPro" id="IPR000182">
    <property type="entry name" value="GNAT_dom"/>
</dbReference>
<feature type="domain" description="N-acetyltransferase" evidence="1">
    <location>
        <begin position="7"/>
        <end position="166"/>
    </location>
</feature>
<reference evidence="2 3" key="1">
    <citation type="submission" date="2016-11" db="EMBL/GenBank/DDBJ databases">
        <authorList>
            <person name="Jaros S."/>
            <person name="Januszkiewicz K."/>
            <person name="Wedrychowicz H."/>
        </authorList>
    </citation>
    <scope>NUCLEOTIDE SEQUENCE [LARGE SCALE GENOMIC DNA]</scope>
    <source>
        <strain evidence="2 3">DSM 45627</strain>
    </source>
</reference>
<dbReference type="GO" id="GO:0016747">
    <property type="term" value="F:acyltransferase activity, transferring groups other than amino-acyl groups"/>
    <property type="evidence" value="ECO:0007669"/>
    <property type="project" value="InterPro"/>
</dbReference>
<organism evidence="2 3">
    <name type="scientific">Jatrophihabitans endophyticus</name>
    <dbReference type="NCBI Taxonomy" id="1206085"/>
    <lineage>
        <taxon>Bacteria</taxon>
        <taxon>Bacillati</taxon>
        <taxon>Actinomycetota</taxon>
        <taxon>Actinomycetes</taxon>
        <taxon>Jatrophihabitantales</taxon>
        <taxon>Jatrophihabitantaceae</taxon>
        <taxon>Jatrophihabitans</taxon>
    </lineage>
</organism>
<dbReference type="PANTHER" id="PTHR39173">
    <property type="entry name" value="ACETYLTRANSFERASE"/>
    <property type="match status" value="1"/>
</dbReference>
<evidence type="ECO:0000259" key="1">
    <source>
        <dbReference type="PROSITE" id="PS51186"/>
    </source>
</evidence>
<gene>
    <name evidence="2" type="ORF">SAMN05443575_1072</name>
</gene>